<dbReference type="InterPro" id="IPR007395">
    <property type="entry name" value="Zn_peptidase_2"/>
</dbReference>
<dbReference type="GO" id="GO:0006508">
    <property type="term" value="P:proteolysis"/>
    <property type="evidence" value="ECO:0007669"/>
    <property type="project" value="UniProtKB-KW"/>
</dbReference>
<proteinExistence type="predicted"/>
<dbReference type="AlphaFoldDB" id="A0A485M725"/>
<dbReference type="PANTHER" id="PTHR36434:SF1">
    <property type="entry name" value="MEMBRANE PROTEASE YUGP-RELATED"/>
    <property type="match status" value="1"/>
</dbReference>
<feature type="transmembrane region" description="Helical" evidence="1">
    <location>
        <begin position="147"/>
        <end position="167"/>
    </location>
</feature>
<feature type="transmembrane region" description="Helical" evidence="1">
    <location>
        <begin position="6"/>
        <end position="23"/>
    </location>
</feature>
<sequence length="229" mass="24464">MIFDPLYIMMIVPALILSIYAQIKVKSTYGRFSKVSTYRGITGAQAAREILRSAGVHGVDIELTRGFLSDHYDPRSRVLRLSESVYSGDSIASVGVAAHEAGHAIQHAQGYAPLKLRSALVPISSLGSNLAWPLLIIGFIFMAQSLILAGIVFFSLAVLFQIITLPVEFNASSRALQALPASGILSDTEVNGARKVLSAAALTYVAAATAAILQLVYFLLRAGLLGNDE</sequence>
<dbReference type="EMBL" id="CAADRM010000103">
    <property type="protein sequence ID" value="VFU15180.1"/>
    <property type="molecule type" value="Genomic_DNA"/>
</dbReference>
<gene>
    <name evidence="2" type="primary">yugP</name>
    <name evidence="2" type="ORF">SCFA_40054</name>
</gene>
<organism evidence="2">
    <name type="scientific">anaerobic digester metagenome</name>
    <dbReference type="NCBI Taxonomy" id="1263854"/>
    <lineage>
        <taxon>unclassified sequences</taxon>
        <taxon>metagenomes</taxon>
        <taxon>ecological metagenomes</taxon>
    </lineage>
</organism>
<feature type="transmembrane region" description="Helical" evidence="1">
    <location>
        <begin position="196"/>
        <end position="220"/>
    </location>
</feature>
<feature type="transmembrane region" description="Helical" evidence="1">
    <location>
        <begin position="119"/>
        <end position="141"/>
    </location>
</feature>
<protein>
    <submittedName>
        <fullName evidence="2">Putative membrane protease YugP</fullName>
        <ecNumber evidence="2">3.4.24.-</ecNumber>
    </submittedName>
</protein>
<keyword evidence="1" id="KW-1133">Transmembrane helix</keyword>
<dbReference type="PANTHER" id="PTHR36434">
    <property type="entry name" value="MEMBRANE PROTEASE YUGP-RELATED"/>
    <property type="match status" value="1"/>
</dbReference>
<keyword evidence="1" id="KW-0812">Transmembrane</keyword>
<dbReference type="Pfam" id="PF04298">
    <property type="entry name" value="Zn_peptidase_2"/>
    <property type="match status" value="1"/>
</dbReference>
<dbReference type="GO" id="GO:0008233">
    <property type="term" value="F:peptidase activity"/>
    <property type="evidence" value="ECO:0007669"/>
    <property type="project" value="UniProtKB-KW"/>
</dbReference>
<keyword evidence="1" id="KW-0472">Membrane</keyword>
<evidence type="ECO:0000313" key="2">
    <source>
        <dbReference type="EMBL" id="VFU15180.1"/>
    </source>
</evidence>
<name>A0A485M725_9ZZZZ</name>
<keyword evidence="2" id="KW-0645">Protease</keyword>
<evidence type="ECO:0000256" key="1">
    <source>
        <dbReference type="SAM" id="Phobius"/>
    </source>
</evidence>
<reference evidence="2" key="1">
    <citation type="submission" date="2019-03" db="EMBL/GenBank/DDBJ databases">
        <authorList>
            <person name="Hao L."/>
        </authorList>
    </citation>
    <scope>NUCLEOTIDE SEQUENCE</scope>
</reference>
<keyword evidence="2" id="KW-0378">Hydrolase</keyword>
<accession>A0A485M725</accession>
<dbReference type="EC" id="3.4.24.-" evidence="2"/>